<dbReference type="EMBL" id="BNCP01000027">
    <property type="protein sequence ID" value="GIL83810.1"/>
    <property type="molecule type" value="Genomic_DNA"/>
</dbReference>
<evidence type="ECO:0000313" key="3">
    <source>
        <dbReference type="Proteomes" id="UP000747110"/>
    </source>
</evidence>
<protein>
    <submittedName>
        <fullName evidence="2">Uncharacterized protein</fullName>
    </submittedName>
</protein>
<evidence type="ECO:0000313" key="2">
    <source>
        <dbReference type="EMBL" id="GIL83810.1"/>
    </source>
</evidence>
<keyword evidence="3" id="KW-1185">Reference proteome</keyword>
<organism evidence="2 3">
    <name type="scientific">Volvox reticuliferus</name>
    <dbReference type="NCBI Taxonomy" id="1737510"/>
    <lineage>
        <taxon>Eukaryota</taxon>
        <taxon>Viridiplantae</taxon>
        <taxon>Chlorophyta</taxon>
        <taxon>core chlorophytes</taxon>
        <taxon>Chlorophyceae</taxon>
        <taxon>CS clade</taxon>
        <taxon>Chlamydomonadales</taxon>
        <taxon>Volvocaceae</taxon>
        <taxon>Volvox</taxon>
    </lineage>
</organism>
<keyword evidence="1" id="KW-0472">Membrane</keyword>
<dbReference type="OrthoDB" id="522438at2759"/>
<name>A0A8J4FR55_9CHLO</name>
<comment type="caution">
    <text evidence="2">The sequence shown here is derived from an EMBL/GenBank/DDBJ whole genome shotgun (WGS) entry which is preliminary data.</text>
</comment>
<gene>
    <name evidence="2" type="ORF">Vretifemale_12546</name>
</gene>
<reference evidence="2" key="1">
    <citation type="journal article" date="2021" name="Proc. Natl. Acad. Sci. U.S.A.">
        <title>Three genomes in the algal genus Volvox reveal the fate of a haploid sex-determining region after a transition to homothallism.</title>
        <authorList>
            <person name="Yamamoto K."/>
            <person name="Hamaji T."/>
            <person name="Kawai-Toyooka H."/>
            <person name="Matsuzaki R."/>
            <person name="Takahashi F."/>
            <person name="Nishimura Y."/>
            <person name="Kawachi M."/>
            <person name="Noguchi H."/>
            <person name="Minakuchi Y."/>
            <person name="Umen J.G."/>
            <person name="Toyoda A."/>
            <person name="Nozaki H."/>
        </authorList>
    </citation>
    <scope>NUCLEOTIDE SEQUENCE</scope>
    <source>
        <strain evidence="2">NIES-3786</strain>
    </source>
</reference>
<proteinExistence type="predicted"/>
<evidence type="ECO:0000256" key="1">
    <source>
        <dbReference type="SAM" id="Phobius"/>
    </source>
</evidence>
<feature type="transmembrane region" description="Helical" evidence="1">
    <location>
        <begin position="43"/>
        <end position="62"/>
    </location>
</feature>
<feature type="non-terminal residue" evidence="2">
    <location>
        <position position="1"/>
    </location>
</feature>
<keyword evidence="1" id="KW-1133">Transmembrane helix</keyword>
<dbReference type="Proteomes" id="UP000747110">
    <property type="component" value="Unassembled WGS sequence"/>
</dbReference>
<accession>A0A8J4FR55</accession>
<keyword evidence="1" id="KW-0812">Transmembrane</keyword>
<dbReference type="AlphaFoldDB" id="A0A8J4FR55"/>
<sequence length="112" mass="12316">LALLSDLLRSCFVLHTVCDNQLLVASFVKEKSNMAPRGIPADILALSVPILFAGGAFSTMLYRIIKVDPEQTAGITPDTKEAIQKGETYKNSIRQMFVGRSRSIFNNDVTVQ</sequence>